<gene>
    <name evidence="7" type="ORF">MGAL_10B079966</name>
</gene>
<comment type="subcellular location">
    <subcellularLocation>
        <location evidence="1">Membrane</location>
        <topology evidence="1">Multi-pass membrane protein</topology>
    </subcellularLocation>
</comment>
<feature type="transmembrane region" description="Helical" evidence="5">
    <location>
        <begin position="451"/>
        <end position="470"/>
    </location>
</feature>
<proteinExistence type="predicted"/>
<dbReference type="PROSITE" id="PS50850">
    <property type="entry name" value="MFS"/>
    <property type="match status" value="1"/>
</dbReference>
<sequence length="573" mass="64637">MDPGTDVDHVLQALGNVGRYQKFQLSMLFVFMLENAFHLIAANYISYRPDYNCKSVNATELIYNHYKSASNLSDIYVKYGKCEIDINANGTEYKFSQSCPNGYEYDIPTDRSTVTEWNLVCEGSARSELAQTMIMLGQAVGAAIFSPLSDRYGRRPINILSRSLYLIAGVTAMFSPSIAVFSVFRLLIGTFQGGSVMTGTTMCVELLPTEFRHKGEGLAFLAWTFGIVFTSVVGYICQNLPWRYFQMILGLLSWHVVFDWLFLDESLRWLLANGKTKQAMKIIKKAASWNNQSFESVMESVKKKQPLTSMELVIQTPEKPESNGDHQPLEGNGTAEVKQKVHKYSAFTILKHKKILIVSVLLWVIWITNTLTYYGLMLMTSKLAGDRYLNNILGALAEVPAIILQQLIINRIGRRYVLVMYHGLAGVTLIASSLCFTYSKQYDWLTPLSTFFSILGRFAAVGSFSSVFLYTPELYPTNLRNVGLGMASTISRIGSMISPFAATLADQVFWGPAVIFAVLNIICTIMLLTLPETMGRPLPTTVQQMKAWFKDKKLFDVRWPKHYRNRKEMSNNS</sequence>
<dbReference type="PANTHER" id="PTHR24064">
    <property type="entry name" value="SOLUTE CARRIER FAMILY 22 MEMBER"/>
    <property type="match status" value="1"/>
</dbReference>
<evidence type="ECO:0000256" key="2">
    <source>
        <dbReference type="ARBA" id="ARBA00022692"/>
    </source>
</evidence>
<dbReference type="Gene3D" id="1.20.1250.20">
    <property type="entry name" value="MFS general substrate transporter like domains"/>
    <property type="match status" value="1"/>
</dbReference>
<dbReference type="InterPro" id="IPR005828">
    <property type="entry name" value="MFS_sugar_transport-like"/>
</dbReference>
<organism evidence="7 8">
    <name type="scientific">Mytilus galloprovincialis</name>
    <name type="common">Mediterranean mussel</name>
    <dbReference type="NCBI Taxonomy" id="29158"/>
    <lineage>
        <taxon>Eukaryota</taxon>
        <taxon>Metazoa</taxon>
        <taxon>Spiralia</taxon>
        <taxon>Lophotrochozoa</taxon>
        <taxon>Mollusca</taxon>
        <taxon>Bivalvia</taxon>
        <taxon>Autobranchia</taxon>
        <taxon>Pteriomorphia</taxon>
        <taxon>Mytilida</taxon>
        <taxon>Mytiloidea</taxon>
        <taxon>Mytilidae</taxon>
        <taxon>Mytilinae</taxon>
        <taxon>Mytilus</taxon>
    </lineage>
</organism>
<feature type="transmembrane region" description="Helical" evidence="5">
    <location>
        <begin position="219"/>
        <end position="236"/>
    </location>
</feature>
<feature type="transmembrane region" description="Helical" evidence="5">
    <location>
        <begin position="164"/>
        <end position="184"/>
    </location>
</feature>
<dbReference type="AlphaFoldDB" id="A0A8B6FXC4"/>
<evidence type="ECO:0000256" key="1">
    <source>
        <dbReference type="ARBA" id="ARBA00004141"/>
    </source>
</evidence>
<feature type="transmembrane region" description="Helical" evidence="5">
    <location>
        <begin position="482"/>
        <end position="502"/>
    </location>
</feature>
<dbReference type="GO" id="GO:0016020">
    <property type="term" value="C:membrane"/>
    <property type="evidence" value="ECO:0007669"/>
    <property type="project" value="UniProtKB-SubCell"/>
</dbReference>
<feature type="transmembrane region" description="Helical" evidence="5">
    <location>
        <begin position="508"/>
        <end position="530"/>
    </location>
</feature>
<keyword evidence="8" id="KW-1185">Reference proteome</keyword>
<keyword evidence="3 5" id="KW-1133">Transmembrane helix</keyword>
<evidence type="ECO:0000256" key="5">
    <source>
        <dbReference type="SAM" id="Phobius"/>
    </source>
</evidence>
<evidence type="ECO:0000256" key="3">
    <source>
        <dbReference type="ARBA" id="ARBA00022989"/>
    </source>
</evidence>
<feature type="transmembrane region" description="Helical" evidence="5">
    <location>
        <begin position="355"/>
        <end position="376"/>
    </location>
</feature>
<name>A0A8B6FXC4_MYTGA</name>
<dbReference type="EMBL" id="UYJE01007547">
    <property type="protein sequence ID" value="VDI55801.1"/>
    <property type="molecule type" value="Genomic_DNA"/>
</dbReference>
<dbReference type="OrthoDB" id="6100430at2759"/>
<dbReference type="GO" id="GO:0022857">
    <property type="term" value="F:transmembrane transporter activity"/>
    <property type="evidence" value="ECO:0007669"/>
    <property type="project" value="InterPro"/>
</dbReference>
<dbReference type="Proteomes" id="UP000596742">
    <property type="component" value="Unassembled WGS sequence"/>
</dbReference>
<feature type="transmembrane region" description="Helical" evidence="5">
    <location>
        <begin position="388"/>
        <end position="409"/>
    </location>
</feature>
<reference evidence="7" key="1">
    <citation type="submission" date="2018-11" db="EMBL/GenBank/DDBJ databases">
        <authorList>
            <person name="Alioto T."/>
            <person name="Alioto T."/>
        </authorList>
    </citation>
    <scope>NUCLEOTIDE SEQUENCE</scope>
</reference>
<evidence type="ECO:0000256" key="4">
    <source>
        <dbReference type="ARBA" id="ARBA00023136"/>
    </source>
</evidence>
<evidence type="ECO:0000313" key="7">
    <source>
        <dbReference type="EMBL" id="VDI55801.1"/>
    </source>
</evidence>
<dbReference type="InterPro" id="IPR020846">
    <property type="entry name" value="MFS_dom"/>
</dbReference>
<protein>
    <submittedName>
        <fullName evidence="7">MFS transporter, OCT family, solute carrier family 22 (Organic cation transporter), member 4/5</fullName>
    </submittedName>
</protein>
<feature type="transmembrane region" description="Helical" evidence="5">
    <location>
        <begin position="23"/>
        <end position="45"/>
    </location>
</feature>
<evidence type="ECO:0000259" key="6">
    <source>
        <dbReference type="PROSITE" id="PS50850"/>
    </source>
</evidence>
<evidence type="ECO:0000313" key="8">
    <source>
        <dbReference type="Proteomes" id="UP000596742"/>
    </source>
</evidence>
<accession>A0A8B6FXC4</accession>
<dbReference type="SUPFAM" id="SSF103473">
    <property type="entry name" value="MFS general substrate transporter"/>
    <property type="match status" value="1"/>
</dbReference>
<feature type="domain" description="Major facilitator superfamily (MFS) profile" evidence="6">
    <location>
        <begin position="27"/>
        <end position="535"/>
    </location>
</feature>
<keyword evidence="2 5" id="KW-0812">Transmembrane</keyword>
<dbReference type="Pfam" id="PF00083">
    <property type="entry name" value="Sugar_tr"/>
    <property type="match status" value="1"/>
</dbReference>
<dbReference type="InterPro" id="IPR036259">
    <property type="entry name" value="MFS_trans_sf"/>
</dbReference>
<keyword evidence="4 5" id="KW-0472">Membrane</keyword>
<comment type="caution">
    <text evidence="7">The sequence shown here is derived from an EMBL/GenBank/DDBJ whole genome shotgun (WGS) entry which is preliminary data.</text>
</comment>
<feature type="transmembrane region" description="Helical" evidence="5">
    <location>
        <begin position="416"/>
        <end position="439"/>
    </location>
</feature>